<gene>
    <name evidence="2" type="ORF">ACFO3G_08610</name>
</gene>
<accession>A0ABV9K9W3</accession>
<proteinExistence type="predicted"/>
<reference evidence="3" key="1">
    <citation type="journal article" date="2019" name="Int. J. Syst. Evol. Microbiol.">
        <title>The Global Catalogue of Microorganisms (GCM) 10K type strain sequencing project: providing services to taxonomists for standard genome sequencing and annotation.</title>
        <authorList>
            <consortium name="The Broad Institute Genomics Platform"/>
            <consortium name="The Broad Institute Genome Sequencing Center for Infectious Disease"/>
            <person name="Wu L."/>
            <person name="Ma J."/>
        </authorList>
    </citation>
    <scope>NUCLEOTIDE SEQUENCE [LARGE SCALE GENOMIC DNA]</scope>
    <source>
        <strain evidence="3">CGMCC 4.7357</strain>
    </source>
</reference>
<keyword evidence="1" id="KW-0732">Signal</keyword>
<dbReference type="PROSITE" id="PS51257">
    <property type="entry name" value="PROKAR_LIPOPROTEIN"/>
    <property type="match status" value="1"/>
</dbReference>
<evidence type="ECO:0000313" key="3">
    <source>
        <dbReference type="Proteomes" id="UP001596020"/>
    </source>
</evidence>
<feature type="chain" id="PRO_5045534930" description="Lipoprotein" evidence="1">
    <location>
        <begin position="19"/>
        <end position="477"/>
    </location>
</feature>
<dbReference type="EMBL" id="JBHSGO010000211">
    <property type="protein sequence ID" value="MFC4666653.1"/>
    <property type="molecule type" value="Genomic_DNA"/>
</dbReference>
<name>A0ABV9K9W3_9PORP</name>
<evidence type="ECO:0000256" key="1">
    <source>
        <dbReference type="SAM" id="SignalP"/>
    </source>
</evidence>
<keyword evidence="3" id="KW-1185">Reference proteome</keyword>
<evidence type="ECO:0000313" key="2">
    <source>
        <dbReference type="EMBL" id="MFC4666653.1"/>
    </source>
</evidence>
<organism evidence="2 3">
    <name type="scientific">Falsiporphyromonas endometrii</name>
    <dbReference type="NCBI Taxonomy" id="1387297"/>
    <lineage>
        <taxon>Bacteria</taxon>
        <taxon>Pseudomonadati</taxon>
        <taxon>Bacteroidota</taxon>
        <taxon>Bacteroidia</taxon>
        <taxon>Bacteroidales</taxon>
        <taxon>Porphyromonadaceae</taxon>
        <taxon>Falsiporphyromonas</taxon>
    </lineage>
</organism>
<protein>
    <recommendedName>
        <fullName evidence="4">Lipoprotein</fullName>
    </recommendedName>
</protein>
<dbReference type="RefSeq" id="WP_380079932.1">
    <property type="nucleotide sequence ID" value="NZ_JBHSGO010000211.1"/>
</dbReference>
<feature type="signal peptide" evidence="1">
    <location>
        <begin position="1"/>
        <end position="18"/>
    </location>
</feature>
<sequence length="477" mass="52390">MKTKLLFYSLLSSLVLLAACSKKEPEPNNNGQNQSSTADIVINAESSYGIFYGKRFTPNASNYFIILTNCTMSDGKATGEGEMITLDCFAPAPSQISAIELPEGRYVYEGKLTFEPFHISKQNTYLTFVNENGVIKDKVDIISGSLDIKKTSGGITIHGIFTIEGGKTVEVNYSKNILFENQSGSFGKDINVVAKNIFGSTYYGDPSNTGFSEYLVSLGDCEMTEDHKPNSAGFIIDIDFWGAKSVTSNEAVLPEGTYHFSKEIGNNTMYSVNTKGNDIHQHSSIPVPYTDGMITVKHIESGYDLSGEFIMSDGYKMTIAYKGAIKFDNKAPAETGDLKLNFTTAEVECYGDIYGAKTANYNATFRTSDKKYALTLDFNDVLPDGDAVITSQTYTLDKDMEASAGKFYSGEDDGMGPIGTYLRIDENGKERYVYVNGGTFTVKRDGKSYVFTFDFTTTSQAKITGNFKGEIVIKQKK</sequence>
<dbReference type="Proteomes" id="UP001596020">
    <property type="component" value="Unassembled WGS sequence"/>
</dbReference>
<evidence type="ECO:0008006" key="4">
    <source>
        <dbReference type="Google" id="ProtNLM"/>
    </source>
</evidence>
<comment type="caution">
    <text evidence="2">The sequence shown here is derived from an EMBL/GenBank/DDBJ whole genome shotgun (WGS) entry which is preliminary data.</text>
</comment>